<keyword evidence="2" id="KW-1185">Reference proteome</keyword>
<dbReference type="AlphaFoldDB" id="A0AAD5V5D6"/>
<accession>A0AAD5V5D6</accession>
<comment type="caution">
    <text evidence="1">The sequence shown here is derived from an EMBL/GenBank/DDBJ whole genome shotgun (WGS) entry which is preliminary data.</text>
</comment>
<dbReference type="Proteomes" id="UP001212997">
    <property type="component" value="Unassembled WGS sequence"/>
</dbReference>
<gene>
    <name evidence="1" type="ORF">NLI96_g4145</name>
</gene>
<organism evidence="1 2">
    <name type="scientific">Meripilus lineatus</name>
    <dbReference type="NCBI Taxonomy" id="2056292"/>
    <lineage>
        <taxon>Eukaryota</taxon>
        <taxon>Fungi</taxon>
        <taxon>Dikarya</taxon>
        <taxon>Basidiomycota</taxon>
        <taxon>Agaricomycotina</taxon>
        <taxon>Agaricomycetes</taxon>
        <taxon>Polyporales</taxon>
        <taxon>Meripilaceae</taxon>
        <taxon>Meripilus</taxon>
    </lineage>
</organism>
<evidence type="ECO:0000313" key="2">
    <source>
        <dbReference type="Proteomes" id="UP001212997"/>
    </source>
</evidence>
<dbReference type="EMBL" id="JANAWD010000117">
    <property type="protein sequence ID" value="KAJ3486557.1"/>
    <property type="molecule type" value="Genomic_DNA"/>
</dbReference>
<proteinExistence type="predicted"/>
<protein>
    <submittedName>
        <fullName evidence="1">Uncharacterized protein</fullName>
    </submittedName>
</protein>
<name>A0AAD5V5D6_9APHY</name>
<sequence>MDIAQVTQALESADFHTLHALAAQNRDWAGIVQEICRRHWNCLFHPYFSDPSSFRVVLREAKGFISGSTGIRFCDVNASWLTNDVDIYVGLSGFEKMFEYLIHCGYAELELRTDPVGVQGALYSYSLIGIHDIRQFQLVTTTSTLKIHLIVSAGMHAILPLKFFWYTALFVVLSADRITLAYPNHTTKKYGHITLSNAAKPIDHLRLKYELRGFIVLPNDPAVETDIISRYFGDAGCSSLPLTDEARNVMEDELFMDSGRPLMLWNELVEDHVSFTVSHT</sequence>
<evidence type="ECO:0000313" key="1">
    <source>
        <dbReference type="EMBL" id="KAJ3486557.1"/>
    </source>
</evidence>
<reference evidence="1" key="1">
    <citation type="submission" date="2022-07" db="EMBL/GenBank/DDBJ databases">
        <title>Genome Sequence of Physisporinus lineatus.</title>
        <authorList>
            <person name="Buettner E."/>
        </authorList>
    </citation>
    <scope>NUCLEOTIDE SEQUENCE</scope>
    <source>
        <strain evidence="1">VT162</strain>
    </source>
</reference>